<dbReference type="Gene3D" id="3.90.780.10">
    <property type="entry name" value="5'-Nucleotidase, C-terminal domain"/>
    <property type="match status" value="1"/>
</dbReference>
<dbReference type="InterPro" id="IPR029052">
    <property type="entry name" value="Metallo-depent_PP-like"/>
</dbReference>
<sequence length="549" mass="59815">MSFKSFVTTCLALLVALGATAAQKEVTLAVVFTSDVHAHVLPYDEVRQRPARGSLAQVATFVRELREKNPMTVVLDGGDAIQGTPLSHYVLTGQLGNGSDPTVTAMNLVGYDAAVLGNHEFNYGLAPLRRALNQSRFPWLAANLGQAKEAELPVQPWIILQRGPVRVGVVGVTNPHVPYWDPPEHWQPLAFLDPLAAAEEAIRKLRPQVDLLIVVAHTGFERDLQSGEPNGSDEENFAWRLAQLPGVDILLTGHTHRNIPPRKLGQTWVAQPGRWAELVTYFEVQLRKEHGAYRVVAIQGQNVPTGEMSPDPQVLAALEPLARQVKAELDRPLGRLAVPLRVGGVPVEDDPGLDLIHQVQLWATGAQLSLAAPVASSQLEFPPGPLTPRLAHALYVYPNSLVVVQVSGEQLRAILEHAVRGWQGVRCGGDGPLQLVREEGLPTYNYDTLEGASYLVDPTAPVGARVRGLKVGGKPVQPNDTFSLVVNSYRAAGGGDYPFLRQAPRVKMVDKQVVDLLVAYFAKVGTLQPEASENWFFAPRLILAPQARR</sequence>
<keyword evidence="3" id="KW-0378">Hydrolase</keyword>
<reference evidence="6 7" key="1">
    <citation type="submission" date="2014-04" db="EMBL/GenBank/DDBJ databases">
        <title>The Genome Sequence of Thermoanaerobaculum aquaticum MP-01, The First Cultivated Group 23 Acidobacterium.</title>
        <authorList>
            <person name="Stamps B.W."/>
            <person name="Losey N.A."/>
            <person name="Lawson P.A."/>
            <person name="Stevenson B.S."/>
        </authorList>
    </citation>
    <scope>NUCLEOTIDE SEQUENCE [LARGE SCALE GENOMIC DNA]</scope>
    <source>
        <strain evidence="6 7">MP-01</strain>
    </source>
</reference>
<dbReference type="Gene3D" id="3.60.21.10">
    <property type="match status" value="1"/>
</dbReference>
<gene>
    <name evidence="6" type="ORF">EG19_08870</name>
</gene>
<comment type="similarity">
    <text evidence="1 3">Belongs to the 5'-nucleotidase family.</text>
</comment>
<dbReference type="OrthoDB" id="127795at2"/>
<dbReference type="SUPFAM" id="SSF56300">
    <property type="entry name" value="Metallo-dependent phosphatases"/>
    <property type="match status" value="1"/>
</dbReference>
<protein>
    <recommendedName>
        <fullName evidence="8">2',3'-cyclic-nucleotide 2'-phosphodiesterase/3'-nucleotidase</fullName>
    </recommendedName>
</protein>
<evidence type="ECO:0000256" key="3">
    <source>
        <dbReference type="RuleBase" id="RU362119"/>
    </source>
</evidence>
<dbReference type="InterPro" id="IPR036907">
    <property type="entry name" value="5'-Nucleotdase_C_sf"/>
</dbReference>
<proteinExistence type="inferred from homology"/>
<name>A0A062XXT9_9BACT</name>
<keyword evidence="7" id="KW-1185">Reference proteome</keyword>
<dbReference type="InterPro" id="IPR004843">
    <property type="entry name" value="Calcineurin-like_PHP"/>
</dbReference>
<keyword evidence="2 3" id="KW-0732">Signal</keyword>
<dbReference type="GO" id="GO:0046872">
    <property type="term" value="F:metal ion binding"/>
    <property type="evidence" value="ECO:0007669"/>
    <property type="project" value="InterPro"/>
</dbReference>
<keyword evidence="3" id="KW-0547">Nucleotide-binding</keyword>
<evidence type="ECO:0000313" key="7">
    <source>
        <dbReference type="Proteomes" id="UP000027284"/>
    </source>
</evidence>
<feature type="domain" description="Calcineurin-like phosphoesterase" evidence="4">
    <location>
        <begin position="30"/>
        <end position="257"/>
    </location>
</feature>
<organism evidence="6 7">
    <name type="scientific">Thermoanaerobaculum aquaticum</name>
    <dbReference type="NCBI Taxonomy" id="1312852"/>
    <lineage>
        <taxon>Bacteria</taxon>
        <taxon>Pseudomonadati</taxon>
        <taxon>Acidobacteriota</taxon>
        <taxon>Thermoanaerobaculia</taxon>
        <taxon>Thermoanaerobaculales</taxon>
        <taxon>Thermoanaerobaculaceae</taxon>
        <taxon>Thermoanaerobaculum</taxon>
    </lineage>
</organism>
<dbReference type="Pfam" id="PF02872">
    <property type="entry name" value="5_nucleotid_C"/>
    <property type="match status" value="1"/>
</dbReference>
<feature type="signal peptide" evidence="3">
    <location>
        <begin position="1"/>
        <end position="21"/>
    </location>
</feature>
<dbReference type="PANTHER" id="PTHR11575">
    <property type="entry name" value="5'-NUCLEOTIDASE-RELATED"/>
    <property type="match status" value="1"/>
</dbReference>
<dbReference type="InterPro" id="IPR006146">
    <property type="entry name" value="5'-Nucleotdase_CS"/>
</dbReference>
<evidence type="ECO:0000313" key="6">
    <source>
        <dbReference type="EMBL" id="KDA52896.1"/>
    </source>
</evidence>
<dbReference type="InterPro" id="IPR006179">
    <property type="entry name" value="5_nucleotidase/apyrase"/>
</dbReference>
<evidence type="ECO:0000259" key="4">
    <source>
        <dbReference type="Pfam" id="PF00149"/>
    </source>
</evidence>
<evidence type="ECO:0000259" key="5">
    <source>
        <dbReference type="Pfam" id="PF02872"/>
    </source>
</evidence>
<dbReference type="InterPro" id="IPR008334">
    <property type="entry name" value="5'-Nucleotdase_C"/>
</dbReference>
<dbReference type="RefSeq" id="WP_038050517.1">
    <property type="nucleotide sequence ID" value="NZ_JMFG01000039.1"/>
</dbReference>
<dbReference type="PANTHER" id="PTHR11575:SF6">
    <property type="entry name" value="2',3'-CYCLIC-NUCLEOTIDE 2'-PHOSPHODIESTERASE_3'-NUCLEOTIDASE"/>
    <property type="match status" value="1"/>
</dbReference>
<dbReference type="PROSITE" id="PS00786">
    <property type="entry name" value="5_NUCLEOTIDASE_2"/>
    <property type="match status" value="1"/>
</dbReference>
<dbReference type="GO" id="GO:0009166">
    <property type="term" value="P:nucleotide catabolic process"/>
    <property type="evidence" value="ECO:0007669"/>
    <property type="project" value="InterPro"/>
</dbReference>
<dbReference type="EMBL" id="JMFG01000039">
    <property type="protein sequence ID" value="KDA52896.1"/>
    <property type="molecule type" value="Genomic_DNA"/>
</dbReference>
<dbReference type="GO" id="GO:0030288">
    <property type="term" value="C:outer membrane-bounded periplasmic space"/>
    <property type="evidence" value="ECO:0007669"/>
    <property type="project" value="TreeGrafter"/>
</dbReference>
<feature type="chain" id="PRO_5005102995" description="2',3'-cyclic-nucleotide 2'-phosphodiesterase/3'-nucleotidase" evidence="3">
    <location>
        <begin position="22"/>
        <end position="549"/>
    </location>
</feature>
<dbReference type="SUPFAM" id="SSF55816">
    <property type="entry name" value="5'-nucleotidase (syn. UDP-sugar hydrolase), C-terminal domain"/>
    <property type="match status" value="1"/>
</dbReference>
<evidence type="ECO:0000256" key="2">
    <source>
        <dbReference type="ARBA" id="ARBA00022729"/>
    </source>
</evidence>
<dbReference type="STRING" id="1312852.EG19_08870"/>
<dbReference type="Proteomes" id="UP000027284">
    <property type="component" value="Unassembled WGS sequence"/>
</dbReference>
<dbReference type="GO" id="GO:0016788">
    <property type="term" value="F:hydrolase activity, acting on ester bonds"/>
    <property type="evidence" value="ECO:0007669"/>
    <property type="project" value="InterPro"/>
</dbReference>
<accession>A0A062XXT9</accession>
<comment type="caution">
    <text evidence="6">The sequence shown here is derived from an EMBL/GenBank/DDBJ whole genome shotgun (WGS) entry which is preliminary data.</text>
</comment>
<evidence type="ECO:0008006" key="8">
    <source>
        <dbReference type="Google" id="ProtNLM"/>
    </source>
</evidence>
<dbReference type="Pfam" id="PF00149">
    <property type="entry name" value="Metallophos"/>
    <property type="match status" value="1"/>
</dbReference>
<dbReference type="PRINTS" id="PR01607">
    <property type="entry name" value="APYRASEFAMLY"/>
</dbReference>
<dbReference type="AlphaFoldDB" id="A0A062XXT9"/>
<evidence type="ECO:0000256" key="1">
    <source>
        <dbReference type="ARBA" id="ARBA00006654"/>
    </source>
</evidence>
<feature type="domain" description="5'-Nucleotidase C-terminal" evidence="5">
    <location>
        <begin position="347"/>
        <end position="500"/>
    </location>
</feature>
<dbReference type="GO" id="GO:0000166">
    <property type="term" value="F:nucleotide binding"/>
    <property type="evidence" value="ECO:0007669"/>
    <property type="project" value="UniProtKB-KW"/>
</dbReference>